<reference evidence="2 3" key="1">
    <citation type="submission" date="2012-12" db="EMBL/GenBank/DDBJ databases">
        <title>Genome assembly of Fulvivirga imtechensis AK7.</title>
        <authorList>
            <person name="Nupur N."/>
            <person name="Khatri I."/>
            <person name="Kumar R."/>
            <person name="Subramanian S."/>
            <person name="Pinnaka A."/>
        </authorList>
    </citation>
    <scope>NUCLEOTIDE SEQUENCE [LARGE SCALE GENOMIC DNA]</scope>
    <source>
        <strain evidence="2 3">AK7</strain>
    </source>
</reference>
<dbReference type="PANTHER" id="PTHR10357">
    <property type="entry name" value="ALPHA-AMYLASE FAMILY MEMBER"/>
    <property type="match status" value="1"/>
</dbReference>
<dbReference type="AlphaFoldDB" id="L8JY49"/>
<keyword evidence="3" id="KW-1185">Reference proteome</keyword>
<dbReference type="STRING" id="1237149.C900_01248"/>
<dbReference type="InterPro" id="IPR006047">
    <property type="entry name" value="GH13_cat_dom"/>
</dbReference>
<evidence type="ECO:0000313" key="2">
    <source>
        <dbReference type="EMBL" id="ELR72574.1"/>
    </source>
</evidence>
<dbReference type="EMBL" id="AMZN01000016">
    <property type="protein sequence ID" value="ELR72574.1"/>
    <property type="molecule type" value="Genomic_DNA"/>
</dbReference>
<evidence type="ECO:0000313" key="3">
    <source>
        <dbReference type="Proteomes" id="UP000011135"/>
    </source>
</evidence>
<name>L8JY49_9BACT</name>
<dbReference type="eggNOG" id="COG0366">
    <property type="taxonomic scope" value="Bacteria"/>
</dbReference>
<feature type="domain" description="Glycosyl hydrolase family 13 catalytic" evidence="1">
    <location>
        <begin position="31"/>
        <end position="484"/>
    </location>
</feature>
<dbReference type="Pfam" id="PF00128">
    <property type="entry name" value="Alpha-amylase"/>
    <property type="match status" value="1"/>
</dbReference>
<proteinExistence type="predicted"/>
<dbReference type="PANTHER" id="PTHR10357:SF209">
    <property type="entry name" value="PERIPLASMIC ALPHA-AMYLASE"/>
    <property type="match status" value="1"/>
</dbReference>
<dbReference type="SUPFAM" id="SSF51011">
    <property type="entry name" value="Glycosyl hydrolase domain"/>
    <property type="match status" value="1"/>
</dbReference>
<dbReference type="NCBIfam" id="TIGR04183">
    <property type="entry name" value="Por_Secre_tail"/>
    <property type="match status" value="1"/>
</dbReference>
<dbReference type="Gene3D" id="3.20.20.80">
    <property type="entry name" value="Glycosidases"/>
    <property type="match status" value="2"/>
</dbReference>
<dbReference type="InterPro" id="IPR031965">
    <property type="entry name" value="CBM26"/>
</dbReference>
<dbReference type="Proteomes" id="UP000011135">
    <property type="component" value="Unassembled WGS sequence"/>
</dbReference>
<dbReference type="InterPro" id="IPR013783">
    <property type="entry name" value="Ig-like_fold"/>
</dbReference>
<dbReference type="SUPFAM" id="SSF51445">
    <property type="entry name" value="(Trans)glycosidases"/>
    <property type="match status" value="1"/>
</dbReference>
<dbReference type="Pfam" id="PF16738">
    <property type="entry name" value="CBM26"/>
    <property type="match status" value="3"/>
</dbReference>
<dbReference type="InterPro" id="IPR026444">
    <property type="entry name" value="Secre_tail"/>
</dbReference>
<comment type="caution">
    <text evidence="2">The sequence shown here is derived from an EMBL/GenBank/DDBJ whole genome shotgun (WGS) entry which is preliminary data.</text>
</comment>
<accession>L8JY49</accession>
<dbReference type="eggNOG" id="COG3291">
    <property type="taxonomic scope" value="Bacteria"/>
</dbReference>
<evidence type="ECO:0000259" key="1">
    <source>
        <dbReference type="SMART" id="SM00642"/>
    </source>
</evidence>
<sequence length="1118" mass="124052">MVLCIAFFLQGHAQSTERDRPFTWDNATVYFVMQDRFYNGNTANDHSYGRGLDGNGNPYDFDEIGSFHGGDFAGLTQKLDEGYFTDLGINALWISSPYEQIHGWVAGSNGSFRHYAYHGYYGLDWTETDDNFGTFEEFRTFVDAAHDKGIRVIIDIVMNHVGYNSLQDMTDYNFGCVDPAWKGWRPSNGETWESIHGLFIDYSSGCTNWSNWWGGDWVRSGLPGYPAPGGDEKTMSLAGLPDVITESTQQAGLPDILLNKWDAAKEAQEIAELDAFFNRTGYPRTPRYYFIKWLTDWVREFGVDGFRVDTEKHVEGEAWRHLKDEAVLALREWKQNNPDKKLDDLDFWMTAENFGYGYGKSQYHIDNGFNSVINFNFQGQAGNLSQLESIYSSYASTLNTDPEWNALSYISSHDTQLYDRNNLFNAGTSLLLLPGGVQIYYGDETGRPFGPTGDDPHQGTRSFMNWGSIDQGLLEHWQTLGQFRRNHLSVGAGTHQKLGDNPYTFSRVYESDRVVVAIGASGSTTLQVGNIYADGTELRDFYTGHVTTVAAGVATFPAHSSGILLIEETSPSSFPSVAVTPASGYDPSSITMLATATDPNGWATTIYYTTDPSASAGDLSSWNVYTEPVTFTETVDVKVVAVNSEGSQSLVITRNYQIGAIEGFTVYFKKPDAWGAPKVYYWLEEPADALPDVSWPGAAMTDDGNGWYKYTFDGVICTNLIFNNSGSPQTGDLSRCKDGWYVDGIWYDTDQWGPVNEVPDVSANPAGGSFMTGDVVSVTLSATDDNDPSPDIYYTTDGTTPTQASTLYTGAIELTTTTTLKVIAYDDQEAASAVETFEYNFESIGGGLTVHFKPAGYTDPEIYFWNVTPSAQTTTWPGVTMASEDDGWYSYTLEGADCANMIFSNNGASQTADLSRCQEGWFVDGTWYDSKPVDDGNLDIYYNGGFNDPKLYFWNVTPSSQTTTWPGVSMTAIGDGWYKYTLTGADCANVIFSDNGANQTADLYRCGDGWYTNGAWYKTHPGARTTGQSENDTKSYTNDVLVYPQPSRTTGNIRITLQKPTSVNVTIHDLNGRLMNTLHDGILPEGVSNLTYDLKNGVYLYFVHMEDITKRGKLIIRE</sequence>
<gene>
    <name evidence="2" type="ORF">C900_01248</name>
</gene>
<dbReference type="Pfam" id="PF13290">
    <property type="entry name" value="CHB_HEX_C_1"/>
    <property type="match status" value="2"/>
</dbReference>
<dbReference type="SMART" id="SM00642">
    <property type="entry name" value="Aamy"/>
    <property type="match status" value="1"/>
</dbReference>
<dbReference type="PATRIC" id="fig|1237149.3.peg.1390"/>
<organism evidence="2 3">
    <name type="scientific">Fulvivirga imtechensis AK7</name>
    <dbReference type="NCBI Taxonomy" id="1237149"/>
    <lineage>
        <taxon>Bacteria</taxon>
        <taxon>Pseudomonadati</taxon>
        <taxon>Bacteroidota</taxon>
        <taxon>Cytophagia</taxon>
        <taxon>Cytophagales</taxon>
        <taxon>Fulvivirgaceae</taxon>
        <taxon>Fulvivirga</taxon>
    </lineage>
</organism>
<dbReference type="InterPro" id="IPR017853">
    <property type="entry name" value="GH"/>
</dbReference>
<protein>
    <submittedName>
        <fullName evidence="2">Periplasmic alpha-amylase</fullName>
    </submittedName>
</protein>
<dbReference type="Gene3D" id="2.60.40.10">
    <property type="entry name" value="Immunoglobulins"/>
    <property type="match status" value="3"/>
</dbReference>
<dbReference type="GO" id="GO:0005975">
    <property type="term" value="P:carbohydrate metabolic process"/>
    <property type="evidence" value="ECO:0007669"/>
    <property type="project" value="InterPro"/>
</dbReference>
<dbReference type="InterPro" id="IPR059177">
    <property type="entry name" value="GH29D-like_dom"/>
</dbReference>